<dbReference type="PANTHER" id="PTHR34315:SF1">
    <property type="entry name" value="INTRADIOL RING-CLEAVAGE DIOXYGENASES DOMAIN-CONTAINING PROTEIN-RELATED"/>
    <property type="match status" value="1"/>
</dbReference>
<dbReference type="OrthoDB" id="9800887at2"/>
<name>A0A367Y1W0_9MICO</name>
<dbReference type="InterPro" id="IPR006311">
    <property type="entry name" value="TAT_signal"/>
</dbReference>
<keyword evidence="4" id="KW-1185">Reference proteome</keyword>
<dbReference type="AlphaFoldDB" id="A0A367Y1W0"/>
<feature type="domain" description="Intradiol ring-cleavage dioxygenases" evidence="2">
    <location>
        <begin position="146"/>
        <end position="222"/>
    </location>
</feature>
<dbReference type="Proteomes" id="UP000253508">
    <property type="component" value="Unassembled WGS sequence"/>
</dbReference>
<dbReference type="GO" id="GO:0016702">
    <property type="term" value="F:oxidoreductase activity, acting on single donors with incorporation of molecular oxygen, incorporation of two atoms of oxygen"/>
    <property type="evidence" value="ECO:0007669"/>
    <property type="project" value="InterPro"/>
</dbReference>
<dbReference type="CDD" id="cd03457">
    <property type="entry name" value="intradiol_dioxygenase_like"/>
    <property type="match status" value="1"/>
</dbReference>
<comment type="caution">
    <text evidence="3">The sequence shown here is derived from an EMBL/GenBank/DDBJ whole genome shotgun (WGS) entry which is preliminary data.</text>
</comment>
<reference evidence="3 4" key="1">
    <citation type="submission" date="2018-07" db="EMBL/GenBank/DDBJ databases">
        <title>Microbacterium endoborsara sp. nov., a novel actinobacterium isolated from Borszczowia aralocaspica.</title>
        <authorList>
            <person name="An D."/>
        </authorList>
    </citation>
    <scope>NUCLEOTIDE SEQUENCE [LARGE SCALE GENOMIC DNA]</scope>
    <source>
        <strain evidence="3 4">C1.15228</strain>
    </source>
</reference>
<sequence length="364" mass="36826">MSQRVPEPEETPEGPAYEGRLLARPEDEVVDQGAAFDACTLVSRRGILSLVGLGAGAVVLAACTSTSGDSTATATATATPTATTDSTADPTAEASSGSTTTATETEGEIPEETNGPYPADGTNGVNVLEESGIVRSDVTSSLDSDTVADGVPLTMNFNIQDMANGNIPFEGAALYMWQCDAGGLYSMYSEGAEDETYLRGVQVADADGNVTFQTIVPGCYAGRWTHIHFEVYPDVDSAISVENVIATSQLAFPPEMLADVYALDTYAGSSQNLAGVGTQISDDGIFGDGDWSLQVPTISGDVETGYIASLTVGVDTTTEPSAGGGMGSGGPGGEGGPGGDGGPGGEMPPGDAPTGDAPTSDDQS</sequence>
<feature type="region of interest" description="Disordered" evidence="1">
    <location>
        <begin position="317"/>
        <end position="364"/>
    </location>
</feature>
<feature type="compositionally biased region" description="Low complexity" evidence="1">
    <location>
        <begin position="66"/>
        <end position="104"/>
    </location>
</feature>
<evidence type="ECO:0000313" key="4">
    <source>
        <dbReference type="Proteomes" id="UP000253508"/>
    </source>
</evidence>
<keyword evidence="3" id="KW-0560">Oxidoreductase</keyword>
<dbReference type="Pfam" id="PF00775">
    <property type="entry name" value="Dioxygenase_C"/>
    <property type="match status" value="1"/>
</dbReference>
<dbReference type="GO" id="GO:0008199">
    <property type="term" value="F:ferric iron binding"/>
    <property type="evidence" value="ECO:0007669"/>
    <property type="project" value="InterPro"/>
</dbReference>
<dbReference type="RefSeq" id="WP_114117429.1">
    <property type="nucleotide sequence ID" value="NZ_BMHU01000003.1"/>
</dbReference>
<dbReference type="Gene3D" id="2.60.130.10">
    <property type="entry name" value="Aromatic compound dioxygenase"/>
    <property type="match status" value="1"/>
</dbReference>
<organism evidence="3 4">
    <name type="scientific">Microbacterium sorbitolivorans</name>
    <dbReference type="NCBI Taxonomy" id="1867410"/>
    <lineage>
        <taxon>Bacteria</taxon>
        <taxon>Bacillati</taxon>
        <taxon>Actinomycetota</taxon>
        <taxon>Actinomycetes</taxon>
        <taxon>Micrococcales</taxon>
        <taxon>Microbacteriaceae</taxon>
        <taxon>Microbacterium</taxon>
    </lineage>
</organism>
<dbReference type="SUPFAM" id="SSF49482">
    <property type="entry name" value="Aromatic compound dioxygenase"/>
    <property type="match status" value="1"/>
</dbReference>
<feature type="compositionally biased region" description="Gly residues" evidence="1">
    <location>
        <begin position="322"/>
        <end position="347"/>
    </location>
</feature>
<feature type="region of interest" description="Disordered" evidence="1">
    <location>
        <begin position="66"/>
        <end position="120"/>
    </location>
</feature>
<evidence type="ECO:0000259" key="2">
    <source>
        <dbReference type="Pfam" id="PF00775"/>
    </source>
</evidence>
<proteinExistence type="predicted"/>
<keyword evidence="3" id="KW-0223">Dioxygenase</keyword>
<dbReference type="InterPro" id="IPR015889">
    <property type="entry name" value="Intradiol_dOase_core"/>
</dbReference>
<dbReference type="PANTHER" id="PTHR34315">
    <property type="match status" value="1"/>
</dbReference>
<protein>
    <submittedName>
        <fullName evidence="3">3,4-dioxygenase subunit beta</fullName>
    </submittedName>
</protein>
<gene>
    <name evidence="3" type="ORF">DTO57_06525</name>
</gene>
<accession>A0A367Y1W0</accession>
<dbReference type="PROSITE" id="PS51318">
    <property type="entry name" value="TAT"/>
    <property type="match status" value="1"/>
</dbReference>
<dbReference type="EMBL" id="QORO01000002">
    <property type="protein sequence ID" value="RCK59817.1"/>
    <property type="molecule type" value="Genomic_DNA"/>
</dbReference>
<dbReference type="InterPro" id="IPR000627">
    <property type="entry name" value="Intradiol_dOase_C"/>
</dbReference>
<evidence type="ECO:0000313" key="3">
    <source>
        <dbReference type="EMBL" id="RCK59817.1"/>
    </source>
</evidence>
<evidence type="ECO:0000256" key="1">
    <source>
        <dbReference type="SAM" id="MobiDB-lite"/>
    </source>
</evidence>